<evidence type="ECO:0000313" key="5">
    <source>
        <dbReference type="Proteomes" id="UP001529510"/>
    </source>
</evidence>
<dbReference type="EMBL" id="JAMKFB020000008">
    <property type="protein sequence ID" value="KAL0185912.1"/>
    <property type="molecule type" value="Genomic_DNA"/>
</dbReference>
<evidence type="ECO:0000256" key="1">
    <source>
        <dbReference type="ARBA" id="ARBA00023180"/>
    </source>
</evidence>
<keyword evidence="5" id="KW-1185">Reference proteome</keyword>
<dbReference type="SUPFAM" id="SSF101912">
    <property type="entry name" value="Sema domain"/>
    <property type="match status" value="1"/>
</dbReference>
<comment type="caution">
    <text evidence="2">Lacks conserved residue(s) required for the propagation of feature annotation.</text>
</comment>
<dbReference type="AlphaFoldDB" id="A0ABD0QIA2"/>
<reference evidence="4 5" key="1">
    <citation type="submission" date="2024-05" db="EMBL/GenBank/DDBJ databases">
        <title>Genome sequencing and assembly of Indian major carp, Cirrhinus mrigala (Hamilton, 1822).</title>
        <authorList>
            <person name="Mohindra V."/>
            <person name="Chowdhury L.M."/>
            <person name="Lal K."/>
            <person name="Jena J.K."/>
        </authorList>
    </citation>
    <scope>NUCLEOTIDE SEQUENCE [LARGE SCALE GENOMIC DNA]</scope>
    <source>
        <strain evidence="4">CM1030</strain>
        <tissue evidence="4">Blood</tissue>
    </source>
</reference>
<name>A0ABD0QIA2_CIRMR</name>
<dbReference type="InterPro" id="IPR015943">
    <property type="entry name" value="WD40/YVTN_repeat-like_dom_sf"/>
</dbReference>
<accession>A0ABD0QIA2</accession>
<evidence type="ECO:0000256" key="2">
    <source>
        <dbReference type="PROSITE-ProRule" id="PRU00352"/>
    </source>
</evidence>
<organism evidence="4 5">
    <name type="scientific">Cirrhinus mrigala</name>
    <name type="common">Mrigala</name>
    <dbReference type="NCBI Taxonomy" id="683832"/>
    <lineage>
        <taxon>Eukaryota</taxon>
        <taxon>Metazoa</taxon>
        <taxon>Chordata</taxon>
        <taxon>Craniata</taxon>
        <taxon>Vertebrata</taxon>
        <taxon>Euteleostomi</taxon>
        <taxon>Actinopterygii</taxon>
        <taxon>Neopterygii</taxon>
        <taxon>Teleostei</taxon>
        <taxon>Ostariophysi</taxon>
        <taxon>Cypriniformes</taxon>
        <taxon>Cyprinidae</taxon>
        <taxon>Labeoninae</taxon>
        <taxon>Labeonini</taxon>
        <taxon>Cirrhinus</taxon>
    </lineage>
</organism>
<dbReference type="GO" id="GO:0007399">
    <property type="term" value="P:nervous system development"/>
    <property type="evidence" value="ECO:0007669"/>
    <property type="project" value="UniProtKB-ARBA"/>
</dbReference>
<protein>
    <recommendedName>
        <fullName evidence="3">Sema domain-containing protein</fullName>
    </recommendedName>
</protein>
<evidence type="ECO:0000313" key="4">
    <source>
        <dbReference type="EMBL" id="KAL0185912.1"/>
    </source>
</evidence>
<feature type="non-terminal residue" evidence="4">
    <location>
        <position position="52"/>
    </location>
</feature>
<comment type="caution">
    <text evidence="4">The sequence shown here is derived from an EMBL/GenBank/DDBJ whole genome shotgun (WGS) entry which is preliminary data.</text>
</comment>
<dbReference type="Gene3D" id="2.130.10.10">
    <property type="entry name" value="YVTN repeat-like/Quinoprotein amine dehydrogenase"/>
    <property type="match status" value="1"/>
</dbReference>
<dbReference type="PROSITE" id="PS51004">
    <property type="entry name" value="SEMA"/>
    <property type="match status" value="1"/>
</dbReference>
<gene>
    <name evidence="4" type="ORF">M9458_017582</name>
</gene>
<sequence>MDTRTARPFSFSFNTSDYRILHVDPDQGRLYLGSREYLVSLDMQNINKEPLI</sequence>
<dbReference type="Proteomes" id="UP001529510">
    <property type="component" value="Unassembled WGS sequence"/>
</dbReference>
<feature type="domain" description="Sema" evidence="3">
    <location>
        <begin position="1"/>
        <end position="52"/>
    </location>
</feature>
<proteinExistence type="predicted"/>
<evidence type="ECO:0000259" key="3">
    <source>
        <dbReference type="PROSITE" id="PS51004"/>
    </source>
</evidence>
<keyword evidence="1" id="KW-0325">Glycoprotein</keyword>
<dbReference type="InterPro" id="IPR001627">
    <property type="entry name" value="Semap_dom"/>
</dbReference>
<dbReference type="InterPro" id="IPR036352">
    <property type="entry name" value="Semap_dom_sf"/>
</dbReference>